<dbReference type="OrthoDB" id="2662505at2"/>
<feature type="transmembrane region" description="Helical" evidence="1">
    <location>
        <begin position="254"/>
        <end position="273"/>
    </location>
</feature>
<comment type="caution">
    <text evidence="2">The sequence shown here is derived from an EMBL/GenBank/DDBJ whole genome shotgun (WGS) entry which is preliminary data.</text>
</comment>
<sequence length="681" mass="79958">MIDTQLLLIICLIALVVSAIAYIIDQRKRKTKGTSTAAEINKKLLVFYQKSYVEFSKLPILSKFILRVRFRLATINPYDELTLRRETMRITIRILLISLLLVTVMAIFSQSFVAVLFTIMGIILLNTMLINIFVKRVEDRLLIQLVNYLEEVRHDYQELKLVDQAIYQGAQRSPHTMKLQAERIHDILTSRDPKKELESFYSVAPNRYLKLFAGVSFLVMEYGDRVVKKGSMYLNSLSKLVREIRDDVLRRRRLSYRLSLMSIFALAPIVLTFPIKDWATTYFPIMEMFYEGTIGYILQIVIFSICIIFYLLLRKIGEIEEARYTAVGARRNWEKRLYELPVVQWIVDRIVPSKRSSKHFRITMLLKESNSPLTIEWFYIQRIVVSLACFIGVVALMIFLHWNTSHQVFTKLTSDTPHLMGYMTDEEKLKAKELTDFDNAVIKELKGEGRSLTREAVLERVMLMPDISLDEIALNKTVNRIIEKMQVLENQYFKWWELLIALGIGGVGFFIPLWITQFQKKMRNLEIQNEVDQFHVVISILSQFERMNVHTILEWMERYSVMFRPALRKAIVNFDSGPEQALKELKEDAPFISFVRVVNRLQLALEKISLSQAFDDLEMEQEFHREQKMDRMNQLINKKVFWGRACGWTPVFLLIFLYLLFPMIFVAIGQLNQTMTQLLNF</sequence>
<proteinExistence type="predicted"/>
<protein>
    <recommendedName>
        <fullName evidence="4">GTPase SAR1</fullName>
    </recommendedName>
</protein>
<accession>A0A268EE20</accession>
<organism evidence="2 3">
    <name type="scientific">Paenibacillus campinasensis</name>
    <dbReference type="NCBI Taxonomy" id="66347"/>
    <lineage>
        <taxon>Bacteria</taxon>
        <taxon>Bacillati</taxon>
        <taxon>Bacillota</taxon>
        <taxon>Bacilli</taxon>
        <taxon>Bacillales</taxon>
        <taxon>Paenibacillaceae</taxon>
        <taxon>Paenibacillus</taxon>
    </lineage>
</organism>
<keyword evidence="1" id="KW-1133">Transmembrane helix</keyword>
<evidence type="ECO:0000313" key="2">
    <source>
        <dbReference type="EMBL" id="PAD71340.1"/>
    </source>
</evidence>
<feature type="transmembrane region" description="Helical" evidence="1">
    <location>
        <begin position="383"/>
        <end position="402"/>
    </location>
</feature>
<feature type="transmembrane region" description="Helical" evidence="1">
    <location>
        <begin position="6"/>
        <end position="24"/>
    </location>
</feature>
<evidence type="ECO:0000256" key="1">
    <source>
        <dbReference type="SAM" id="Phobius"/>
    </source>
</evidence>
<keyword evidence="1" id="KW-0472">Membrane</keyword>
<keyword evidence="1" id="KW-0812">Transmembrane</keyword>
<feature type="transmembrane region" description="Helical" evidence="1">
    <location>
        <begin position="293"/>
        <end position="313"/>
    </location>
</feature>
<feature type="transmembrane region" description="Helical" evidence="1">
    <location>
        <begin position="90"/>
        <end position="108"/>
    </location>
</feature>
<dbReference type="AlphaFoldDB" id="A0A268EE20"/>
<evidence type="ECO:0008006" key="4">
    <source>
        <dbReference type="Google" id="ProtNLM"/>
    </source>
</evidence>
<dbReference type="Proteomes" id="UP000215596">
    <property type="component" value="Unassembled WGS sequence"/>
</dbReference>
<reference evidence="2 3" key="1">
    <citation type="submission" date="2017-07" db="EMBL/GenBank/DDBJ databases">
        <title>Isolation and whole genome analysis of endospore-forming bacteria from heroin.</title>
        <authorList>
            <person name="Kalinowski J."/>
            <person name="Ahrens B."/>
            <person name="Al-Dilaimi A."/>
            <person name="Winkler A."/>
            <person name="Wibberg D."/>
            <person name="Schleenbecker U."/>
            <person name="Ruckert C."/>
            <person name="Wolfel R."/>
            <person name="Grass G."/>
        </authorList>
    </citation>
    <scope>NUCLEOTIDE SEQUENCE [LARGE SCALE GENOMIC DNA]</scope>
    <source>
        <strain evidence="2 3">7537-G1</strain>
    </source>
</reference>
<gene>
    <name evidence="2" type="ORF">CHH67_24660</name>
</gene>
<feature type="transmembrane region" description="Helical" evidence="1">
    <location>
        <begin position="114"/>
        <end position="134"/>
    </location>
</feature>
<dbReference type="RefSeq" id="WP_095268020.1">
    <property type="nucleotide sequence ID" value="NZ_NPBY01000108.1"/>
</dbReference>
<feature type="transmembrane region" description="Helical" evidence="1">
    <location>
        <begin position="495"/>
        <end position="515"/>
    </location>
</feature>
<evidence type="ECO:0000313" key="3">
    <source>
        <dbReference type="Proteomes" id="UP000215596"/>
    </source>
</evidence>
<name>A0A268EE20_9BACL</name>
<feature type="transmembrane region" description="Helical" evidence="1">
    <location>
        <begin position="641"/>
        <end position="668"/>
    </location>
</feature>
<dbReference type="EMBL" id="NPBY01000108">
    <property type="protein sequence ID" value="PAD71340.1"/>
    <property type="molecule type" value="Genomic_DNA"/>
</dbReference>